<dbReference type="SUPFAM" id="SSF56601">
    <property type="entry name" value="beta-lactamase/transpeptidase-like"/>
    <property type="match status" value="1"/>
</dbReference>
<dbReference type="InterPro" id="IPR012338">
    <property type="entry name" value="Beta-lactam/transpept-like"/>
</dbReference>
<evidence type="ECO:0000256" key="1">
    <source>
        <dbReference type="SAM" id="MobiDB-lite"/>
    </source>
</evidence>
<evidence type="ECO:0000313" key="3">
    <source>
        <dbReference type="EMBL" id="TQF67257.1"/>
    </source>
</evidence>
<sequence length="323" mass="34986">MDQRTLDDRLARASAAARDRGSEISIALLDRRTGQYAGSADTTPVTTASVAKLFIADALLYRESSTKTPLSQDDRDLIEHMLESSDDDAANELWNEHGASDLVADVIGRYRLTATSEPYDGNWWNTETTAADLVGYYSGLLDGRGGLERGGRQDMLGYLEAAKATAADGYDQRFGIPDGLPGESTVAVKQGWMCCIANQWLHLSTGLVGAGNRYVLVVASREDVDYPDGWPTVTVEVDDDRSDEPRDEPAGADEPTVASTPTEVTSPVPTATPTTTARPHHYVQVRQYPDTTVTTASDDASAAHARETMTDVVRILFPEGRID</sequence>
<dbReference type="Pfam" id="PF13354">
    <property type="entry name" value="Beta-lactamase2"/>
    <property type="match status" value="1"/>
</dbReference>
<dbReference type="GO" id="GO:0030655">
    <property type="term" value="P:beta-lactam antibiotic catabolic process"/>
    <property type="evidence" value="ECO:0007669"/>
    <property type="project" value="InterPro"/>
</dbReference>
<dbReference type="GO" id="GO:0046677">
    <property type="term" value="P:response to antibiotic"/>
    <property type="evidence" value="ECO:0007669"/>
    <property type="project" value="InterPro"/>
</dbReference>
<keyword evidence="3" id="KW-0378">Hydrolase</keyword>
<dbReference type="PANTHER" id="PTHR35333">
    <property type="entry name" value="BETA-LACTAMASE"/>
    <property type="match status" value="1"/>
</dbReference>
<feature type="domain" description="Beta-lactamase class A catalytic" evidence="2">
    <location>
        <begin position="75"/>
        <end position="219"/>
    </location>
</feature>
<accession>A0A541B4L3</accession>
<protein>
    <submittedName>
        <fullName evidence="3">Serine hydrolase</fullName>
    </submittedName>
</protein>
<organism evidence="3 4">
    <name type="scientific">Rhodococcus spelaei</name>
    <dbReference type="NCBI Taxonomy" id="2546320"/>
    <lineage>
        <taxon>Bacteria</taxon>
        <taxon>Bacillati</taxon>
        <taxon>Actinomycetota</taxon>
        <taxon>Actinomycetes</taxon>
        <taxon>Mycobacteriales</taxon>
        <taxon>Nocardiaceae</taxon>
        <taxon>Rhodococcus</taxon>
    </lineage>
</organism>
<evidence type="ECO:0000259" key="2">
    <source>
        <dbReference type="Pfam" id="PF13354"/>
    </source>
</evidence>
<dbReference type="OrthoDB" id="4981298at2"/>
<dbReference type="AlphaFoldDB" id="A0A541B4L3"/>
<name>A0A541B4L3_9NOCA</name>
<feature type="region of interest" description="Disordered" evidence="1">
    <location>
        <begin position="228"/>
        <end position="280"/>
    </location>
</feature>
<reference evidence="3 4" key="1">
    <citation type="submission" date="2019-06" db="EMBL/GenBank/DDBJ databases">
        <title>Rhodococcus spaelei sp. nov., isolated from a cave.</title>
        <authorList>
            <person name="Lee S.D."/>
        </authorList>
    </citation>
    <scope>NUCLEOTIDE SEQUENCE [LARGE SCALE GENOMIC DNA]</scope>
    <source>
        <strain evidence="3 4">C9-5</strain>
    </source>
</reference>
<evidence type="ECO:0000313" key="4">
    <source>
        <dbReference type="Proteomes" id="UP000316256"/>
    </source>
</evidence>
<dbReference type="EMBL" id="VIGH01000007">
    <property type="protein sequence ID" value="TQF67257.1"/>
    <property type="molecule type" value="Genomic_DNA"/>
</dbReference>
<gene>
    <name evidence="3" type="ORF">FK531_16150</name>
</gene>
<dbReference type="PANTHER" id="PTHR35333:SF3">
    <property type="entry name" value="BETA-LACTAMASE-TYPE TRANSPEPTIDASE FOLD CONTAINING PROTEIN"/>
    <property type="match status" value="1"/>
</dbReference>
<dbReference type="GO" id="GO:0008800">
    <property type="term" value="F:beta-lactamase activity"/>
    <property type="evidence" value="ECO:0007669"/>
    <property type="project" value="InterPro"/>
</dbReference>
<dbReference type="InterPro" id="IPR000871">
    <property type="entry name" value="Beta-lactam_class-A"/>
</dbReference>
<dbReference type="InterPro" id="IPR045155">
    <property type="entry name" value="Beta-lactam_cat"/>
</dbReference>
<comment type="caution">
    <text evidence="3">The sequence shown here is derived from an EMBL/GenBank/DDBJ whole genome shotgun (WGS) entry which is preliminary data.</text>
</comment>
<keyword evidence="4" id="KW-1185">Reference proteome</keyword>
<proteinExistence type="predicted"/>
<feature type="compositionally biased region" description="Low complexity" evidence="1">
    <location>
        <begin position="254"/>
        <end position="277"/>
    </location>
</feature>
<dbReference type="Gene3D" id="3.40.710.10">
    <property type="entry name" value="DD-peptidase/beta-lactamase superfamily"/>
    <property type="match status" value="1"/>
</dbReference>
<dbReference type="Proteomes" id="UP000316256">
    <property type="component" value="Unassembled WGS sequence"/>
</dbReference>